<dbReference type="OrthoDB" id="6048020at2759"/>
<reference evidence="2 3" key="1">
    <citation type="submission" date="2020-06" db="EMBL/GenBank/DDBJ databases">
        <authorList>
            <person name="Li R."/>
            <person name="Bekaert M."/>
        </authorList>
    </citation>
    <scope>NUCLEOTIDE SEQUENCE [LARGE SCALE GENOMIC DNA]</scope>
    <source>
        <strain evidence="3">wild</strain>
    </source>
</reference>
<protein>
    <submittedName>
        <fullName evidence="2">DgkA</fullName>
        <ecNumber evidence="2">2.7.1.107</ecNumber>
    </submittedName>
</protein>
<proteinExistence type="predicted"/>
<organism evidence="2 3">
    <name type="scientific">Mytilus coruscus</name>
    <name type="common">Sea mussel</name>
    <dbReference type="NCBI Taxonomy" id="42192"/>
    <lineage>
        <taxon>Eukaryota</taxon>
        <taxon>Metazoa</taxon>
        <taxon>Spiralia</taxon>
        <taxon>Lophotrochozoa</taxon>
        <taxon>Mollusca</taxon>
        <taxon>Bivalvia</taxon>
        <taxon>Autobranchia</taxon>
        <taxon>Pteriomorphia</taxon>
        <taxon>Mytilida</taxon>
        <taxon>Mytiloidea</taxon>
        <taxon>Mytilidae</taxon>
        <taxon>Mytilinae</taxon>
        <taxon>Mytilus</taxon>
    </lineage>
</organism>
<name>A0A6J8D2W9_MYTCO</name>
<dbReference type="AlphaFoldDB" id="A0A6J8D2W9"/>
<feature type="compositionally biased region" description="Basic and acidic residues" evidence="1">
    <location>
        <begin position="261"/>
        <end position="283"/>
    </location>
</feature>
<accession>A0A6J8D2W9</accession>
<evidence type="ECO:0000313" key="2">
    <source>
        <dbReference type="EMBL" id="CAC5401997.1"/>
    </source>
</evidence>
<gene>
    <name evidence="2" type="ORF">MCOR_36007</name>
</gene>
<sequence>MVERLRDLYDEYQLTGDSTATWEAYSLELCLEKMLWGRPASRLSNKLAVEIGPGAISLMNCRTGQFGFLALEPWIYRARPPPLKIRFKSSIAISKVYIFYGFHNILDSPCESLRKEFIKRFLEDSFVSKSVIPGSCDDFFQHLQGQPNSPYKGVSIGKMSREDVAMRLTLMASPRASKVFMRIIEFLTLADLQLQDVLLSAVVCQLSKYRTYALYTPCKSIYNAIITNTRENRFVLRWDTQNSPPIPFQLPKATATATTAEKPEVENPKPAEECEPYTRCRGG</sequence>
<dbReference type="Proteomes" id="UP000507470">
    <property type="component" value="Unassembled WGS sequence"/>
</dbReference>
<keyword evidence="2" id="KW-0808">Transferase</keyword>
<evidence type="ECO:0000313" key="3">
    <source>
        <dbReference type="Proteomes" id="UP000507470"/>
    </source>
</evidence>
<dbReference type="GO" id="GO:0004143">
    <property type="term" value="F:ATP-dependent diacylglycerol kinase activity"/>
    <property type="evidence" value="ECO:0007669"/>
    <property type="project" value="UniProtKB-EC"/>
</dbReference>
<feature type="region of interest" description="Disordered" evidence="1">
    <location>
        <begin position="254"/>
        <end position="283"/>
    </location>
</feature>
<dbReference type="EC" id="2.7.1.107" evidence="2"/>
<evidence type="ECO:0000256" key="1">
    <source>
        <dbReference type="SAM" id="MobiDB-lite"/>
    </source>
</evidence>
<dbReference type="EMBL" id="CACVKT020006486">
    <property type="protein sequence ID" value="CAC5401997.1"/>
    <property type="molecule type" value="Genomic_DNA"/>
</dbReference>
<keyword evidence="3" id="KW-1185">Reference proteome</keyword>